<name>A0A7X0SN20_9BACL</name>
<dbReference type="Proteomes" id="UP000564644">
    <property type="component" value="Unassembled WGS sequence"/>
</dbReference>
<organism evidence="1 2">
    <name type="scientific">Cohnella zeiphila</name>
    <dbReference type="NCBI Taxonomy" id="2761120"/>
    <lineage>
        <taxon>Bacteria</taxon>
        <taxon>Bacillati</taxon>
        <taxon>Bacillota</taxon>
        <taxon>Bacilli</taxon>
        <taxon>Bacillales</taxon>
        <taxon>Paenibacillaceae</taxon>
        <taxon>Cohnella</taxon>
    </lineage>
</organism>
<comment type="caution">
    <text evidence="1">The sequence shown here is derived from an EMBL/GenBank/DDBJ whole genome shotgun (WGS) entry which is preliminary data.</text>
</comment>
<gene>
    <name evidence="1" type="ORF">H7C18_18605</name>
</gene>
<evidence type="ECO:0000313" key="2">
    <source>
        <dbReference type="Proteomes" id="UP000564644"/>
    </source>
</evidence>
<accession>A0A7X0SN20</accession>
<reference evidence="1 2" key="1">
    <citation type="submission" date="2020-08" db="EMBL/GenBank/DDBJ databases">
        <title>Cohnella phylogeny.</title>
        <authorList>
            <person name="Dunlap C."/>
        </authorList>
    </citation>
    <scope>NUCLEOTIDE SEQUENCE [LARGE SCALE GENOMIC DNA]</scope>
    <source>
        <strain evidence="1 2">CBP 2801</strain>
    </source>
</reference>
<evidence type="ECO:0000313" key="1">
    <source>
        <dbReference type="EMBL" id="MBB6732931.1"/>
    </source>
</evidence>
<dbReference type="AlphaFoldDB" id="A0A7X0SN20"/>
<dbReference type="EMBL" id="JACJVO010000023">
    <property type="protein sequence ID" value="MBB6732931.1"/>
    <property type="molecule type" value="Genomic_DNA"/>
</dbReference>
<proteinExistence type="predicted"/>
<sequence>MEKLHVMRNTLAAQLNEQEFEAIRPVICGELKAVDSVIQAFVHTFELEEESRRPDSEQPDSRQ</sequence>
<keyword evidence="2" id="KW-1185">Reference proteome</keyword>
<protein>
    <submittedName>
        <fullName evidence="1">Uncharacterized protein</fullName>
    </submittedName>
</protein>